<feature type="region of interest" description="Disordered" evidence="1">
    <location>
        <begin position="1"/>
        <end position="97"/>
    </location>
</feature>
<feature type="compositionally biased region" description="Low complexity" evidence="1">
    <location>
        <begin position="24"/>
        <end position="46"/>
    </location>
</feature>
<dbReference type="PANTHER" id="PTHR23509:SF10">
    <property type="entry name" value="LD21067P"/>
    <property type="match status" value="1"/>
</dbReference>
<comment type="caution">
    <text evidence="3">The sequence shown here is derived from an EMBL/GenBank/DDBJ whole genome shotgun (WGS) entry which is preliminary data.</text>
</comment>
<dbReference type="Pfam" id="PF02862">
    <property type="entry name" value="DDHD"/>
    <property type="match status" value="1"/>
</dbReference>
<feature type="compositionally biased region" description="Basic and acidic residues" evidence="1">
    <location>
        <begin position="582"/>
        <end position="594"/>
    </location>
</feature>
<feature type="compositionally biased region" description="Polar residues" evidence="1">
    <location>
        <begin position="55"/>
        <end position="65"/>
    </location>
</feature>
<evidence type="ECO:0000313" key="3">
    <source>
        <dbReference type="EMBL" id="KAF9151191.1"/>
    </source>
</evidence>
<sequence length="1075" mass="115968">MSSPKQTTTTDVSPPAGGGAVPQSSTTSSAATANTTGNTGNTISTGYNEKDKATSNEAPTTARMNTTPQPAPTTVPSPLPPSSSSSSSTKKPRAKADQYPHHVIFVVHGMGRQLEEFGNYERNVGYLVENTKTVLQSQFHDLKTDVHIIPIEWHAKLHSMVDQRMSLASLRTVPKVRLVMNDYFADILYYFNNHYGAEIVRMIVAELNEAYATFIAKHPDFNGKIAVYALSLGGVAMFDILTCMDDDDPEDPNDATATAEAAPEKISMPSAGKKNKDDNETESSTKSTTKSAETPIRKRIRKQDQPKYRCVVPKLKFRPDFLFTVGSPVGAVMVMRNLDWETFHPPEDIIHHNLFHPFDPLAYRVEPLIDPIFAAIPAVTLTSTGNSQLFPISLPSLASLPGIIPGSISSFLENKVPNLPIPSIPTAVHSTLSQMTQSLKAGRWLVGSSGGGGRVERGSGASTPTGAGGRGAQTVETGSVANDSGSESLNEDATPGKGQKRASFLSQRRDADVSVTEAIAAATAATYLDQRDRGTPSSTSNPIPGTGLSSLIDGGISTTTGSPNVVTSPVRRPSLGPRRISSRVEDETIEEKAATDLFRTDLPTPAEADEQAPSTTQASTSESVFDEVPPPLHMEYYLGLEKGPSVAEKEQGEGAKSRVVQEEMVRSVPSSPILDTHANHAHSPSLDAITIANVEAKEAGKGLDDIHATHEAAKPAKLDGKKGKRVTIEDDTEESDHKDEDKDSSNKKERKRKEGEPVKVDDIGTGRGPLHVGGRETKVPYRIDHVLQETRVDQYTNEYLLGMRSHFRYWGNRDIAYHILKTILHQEGSLEGEVLNLNPEMPRPVSAPKNAREAAEAKAKANAASYHADQQQQQQHRKSFSISSFKPFSGLDQSDGEDGSVGGSAYSRGSGYYRSSSRGGGSGYSGSGWYGDEELYGCRYSDLDMSSAANVGFSNNTLFQNSPFSKSTSTFSSTSGGSGSGIGAGAGYRVPSSVYPPGGSSTIQPQHQQREQDTRRSSGTSSNFGVDQGSSHARPQHQHQQQQQSVSEEDIFVPNLTRPPRLHHRSSRLDDKRGR</sequence>
<accession>A0A9P5S1U7</accession>
<feature type="compositionally biased region" description="Polar residues" evidence="1">
    <location>
        <begin position="1"/>
        <end position="12"/>
    </location>
</feature>
<reference evidence="3" key="1">
    <citation type="journal article" date="2020" name="Fungal Divers.">
        <title>Resolving the Mortierellaceae phylogeny through synthesis of multi-gene phylogenetics and phylogenomics.</title>
        <authorList>
            <person name="Vandepol N."/>
            <person name="Liber J."/>
            <person name="Desiro A."/>
            <person name="Na H."/>
            <person name="Kennedy M."/>
            <person name="Barry K."/>
            <person name="Grigoriev I.V."/>
            <person name="Miller A.N."/>
            <person name="O'Donnell K."/>
            <person name="Stajich J.E."/>
            <person name="Bonito G."/>
        </authorList>
    </citation>
    <scope>NUCLEOTIDE SEQUENCE</scope>
    <source>
        <strain evidence="3">NRRL 6426</strain>
    </source>
</reference>
<feature type="compositionally biased region" description="Polar residues" evidence="1">
    <location>
        <begin position="612"/>
        <end position="623"/>
    </location>
</feature>
<dbReference type="GO" id="GO:0005737">
    <property type="term" value="C:cytoplasm"/>
    <property type="evidence" value="ECO:0007669"/>
    <property type="project" value="TreeGrafter"/>
</dbReference>
<dbReference type="GO" id="GO:0046872">
    <property type="term" value="F:metal ion binding"/>
    <property type="evidence" value="ECO:0007669"/>
    <property type="project" value="InterPro"/>
</dbReference>
<dbReference type="OrthoDB" id="431378at2759"/>
<feature type="compositionally biased region" description="Low complexity" evidence="1">
    <location>
        <begin position="282"/>
        <end position="291"/>
    </location>
</feature>
<organism evidence="3 4">
    <name type="scientific">Linnemannia schmuckeri</name>
    <dbReference type="NCBI Taxonomy" id="64567"/>
    <lineage>
        <taxon>Eukaryota</taxon>
        <taxon>Fungi</taxon>
        <taxon>Fungi incertae sedis</taxon>
        <taxon>Mucoromycota</taxon>
        <taxon>Mortierellomycotina</taxon>
        <taxon>Mortierellomycetes</taxon>
        <taxon>Mortierellales</taxon>
        <taxon>Mortierellaceae</taxon>
        <taxon>Linnemannia</taxon>
    </lineage>
</organism>
<keyword evidence="4" id="KW-1185">Reference proteome</keyword>
<feature type="compositionally biased region" description="Polar residues" evidence="1">
    <location>
        <begin position="535"/>
        <end position="549"/>
    </location>
</feature>
<dbReference type="AlphaFoldDB" id="A0A9P5S1U7"/>
<feature type="region of interest" description="Disordered" evidence="1">
    <location>
        <begin position="446"/>
        <end position="511"/>
    </location>
</feature>
<dbReference type="EMBL" id="JAAAUQ010000344">
    <property type="protein sequence ID" value="KAF9151191.1"/>
    <property type="molecule type" value="Genomic_DNA"/>
</dbReference>
<feature type="region of interest" description="Disordered" evidence="1">
    <location>
        <begin position="710"/>
        <end position="775"/>
    </location>
</feature>
<feature type="compositionally biased region" description="Basic and acidic residues" evidence="1">
    <location>
        <begin position="850"/>
        <end position="859"/>
    </location>
</feature>
<feature type="compositionally biased region" description="Pro residues" evidence="1">
    <location>
        <begin position="69"/>
        <end position="81"/>
    </location>
</feature>
<feature type="domain" description="DDHD" evidence="2">
    <location>
        <begin position="315"/>
        <end position="825"/>
    </location>
</feature>
<gene>
    <name evidence="3" type="ORF">BG015_006970</name>
</gene>
<dbReference type="InterPro" id="IPR058055">
    <property type="entry name" value="PA-PLA1"/>
</dbReference>
<feature type="region of interest" description="Disordered" evidence="1">
    <location>
        <begin position="249"/>
        <end position="301"/>
    </location>
</feature>
<dbReference type="InterPro" id="IPR004177">
    <property type="entry name" value="DDHD_dom"/>
</dbReference>
<evidence type="ECO:0000259" key="2">
    <source>
        <dbReference type="PROSITE" id="PS51043"/>
    </source>
</evidence>
<feature type="region of interest" description="Disordered" evidence="1">
    <location>
        <begin position="530"/>
        <end position="628"/>
    </location>
</feature>
<evidence type="ECO:0000313" key="4">
    <source>
        <dbReference type="Proteomes" id="UP000748756"/>
    </source>
</evidence>
<feature type="compositionally biased region" description="Basic and acidic residues" evidence="1">
    <location>
        <begin position="735"/>
        <end position="764"/>
    </location>
</feature>
<feature type="compositionally biased region" description="Gly residues" evidence="1">
    <location>
        <begin position="976"/>
        <end position="986"/>
    </location>
</feature>
<feature type="compositionally biased region" description="Low complexity" evidence="1">
    <location>
        <begin position="860"/>
        <end position="879"/>
    </location>
</feature>
<feature type="compositionally biased region" description="Low complexity" evidence="1">
    <location>
        <begin position="990"/>
        <end position="1001"/>
    </location>
</feature>
<feature type="region of interest" description="Disordered" evidence="1">
    <location>
        <begin position="841"/>
        <end position="879"/>
    </location>
</feature>
<evidence type="ECO:0000256" key="1">
    <source>
        <dbReference type="SAM" id="MobiDB-lite"/>
    </source>
</evidence>
<feature type="region of interest" description="Disordered" evidence="1">
    <location>
        <begin position="964"/>
        <end position="1075"/>
    </location>
</feature>
<feature type="compositionally biased region" description="Polar residues" evidence="1">
    <location>
        <begin position="1017"/>
        <end position="1033"/>
    </location>
</feature>
<dbReference type="PROSITE" id="PS51043">
    <property type="entry name" value="DDHD"/>
    <property type="match status" value="1"/>
</dbReference>
<protein>
    <recommendedName>
        <fullName evidence="2">DDHD domain-containing protein</fullName>
    </recommendedName>
</protein>
<dbReference type="PANTHER" id="PTHR23509">
    <property type="entry name" value="PA-PL1 PHOSPHOLIPASE FAMILY"/>
    <property type="match status" value="1"/>
</dbReference>
<feature type="compositionally biased region" description="Polar residues" evidence="1">
    <location>
        <begin position="556"/>
        <end position="567"/>
    </location>
</feature>
<name>A0A9P5S1U7_9FUNG</name>
<dbReference type="GO" id="GO:0004620">
    <property type="term" value="F:phospholipase activity"/>
    <property type="evidence" value="ECO:0007669"/>
    <property type="project" value="TreeGrafter"/>
</dbReference>
<feature type="compositionally biased region" description="Polar residues" evidence="1">
    <location>
        <begin position="474"/>
        <end position="488"/>
    </location>
</feature>
<dbReference type="SMART" id="SM01127">
    <property type="entry name" value="DDHD"/>
    <property type="match status" value="1"/>
</dbReference>
<dbReference type="Proteomes" id="UP000748756">
    <property type="component" value="Unassembled WGS sequence"/>
</dbReference>
<proteinExistence type="predicted"/>
<feature type="compositionally biased region" description="Basic and acidic residues" evidence="1">
    <location>
        <begin position="710"/>
        <end position="721"/>
    </location>
</feature>